<reference evidence="2 3" key="1">
    <citation type="submission" date="2024-06" db="EMBL/GenBank/DDBJ databases">
        <title>The Natural Products Discovery Center: Release of the First 8490 Sequenced Strains for Exploring Actinobacteria Biosynthetic Diversity.</title>
        <authorList>
            <person name="Kalkreuter E."/>
            <person name="Kautsar S.A."/>
            <person name="Yang D."/>
            <person name="Bader C.D."/>
            <person name="Teijaro C.N."/>
            <person name="Fluegel L."/>
            <person name="Davis C.M."/>
            <person name="Simpson J.R."/>
            <person name="Lauterbach L."/>
            <person name="Steele A.D."/>
            <person name="Gui C."/>
            <person name="Meng S."/>
            <person name="Li G."/>
            <person name="Viehrig K."/>
            <person name="Ye F."/>
            <person name="Su P."/>
            <person name="Kiefer A.F."/>
            <person name="Nichols A."/>
            <person name="Cepeda A.J."/>
            <person name="Yan W."/>
            <person name="Fan B."/>
            <person name="Jiang Y."/>
            <person name="Adhikari A."/>
            <person name="Zheng C.-J."/>
            <person name="Schuster L."/>
            <person name="Cowan T.M."/>
            <person name="Smanski M.J."/>
            <person name="Chevrette M.G."/>
            <person name="De Carvalho L.P.S."/>
            <person name="Shen B."/>
        </authorList>
    </citation>
    <scope>NUCLEOTIDE SEQUENCE [LARGE SCALE GENOMIC DNA]</scope>
    <source>
        <strain evidence="2 3">NPDC050403</strain>
    </source>
</reference>
<evidence type="ECO:0000313" key="3">
    <source>
        <dbReference type="Proteomes" id="UP001551695"/>
    </source>
</evidence>
<dbReference type="EMBL" id="JBFAKC010000010">
    <property type="protein sequence ID" value="MEV0710460.1"/>
    <property type="molecule type" value="Genomic_DNA"/>
</dbReference>
<dbReference type="InterPro" id="IPR011990">
    <property type="entry name" value="TPR-like_helical_dom_sf"/>
</dbReference>
<gene>
    <name evidence="2" type="ORF">AB0I48_23110</name>
</gene>
<evidence type="ECO:0000313" key="2">
    <source>
        <dbReference type="EMBL" id="MEV0710460.1"/>
    </source>
</evidence>
<keyword evidence="1" id="KW-0802">TPR repeat</keyword>
<dbReference type="RefSeq" id="WP_357786366.1">
    <property type="nucleotide sequence ID" value="NZ_JBFAKC010000010.1"/>
</dbReference>
<dbReference type="InterPro" id="IPR019734">
    <property type="entry name" value="TPR_rpt"/>
</dbReference>
<dbReference type="Pfam" id="PF14559">
    <property type="entry name" value="TPR_19"/>
    <property type="match status" value="1"/>
</dbReference>
<dbReference type="Proteomes" id="UP001551695">
    <property type="component" value="Unassembled WGS sequence"/>
</dbReference>
<name>A0ABV3FYF1_9NOCA</name>
<keyword evidence="3" id="KW-1185">Reference proteome</keyword>
<protein>
    <submittedName>
        <fullName evidence="2">Tetratricopeptide repeat protein</fullName>
    </submittedName>
</protein>
<dbReference type="PROSITE" id="PS50005">
    <property type="entry name" value="TPR"/>
    <property type="match status" value="3"/>
</dbReference>
<dbReference type="Pfam" id="PF13432">
    <property type="entry name" value="TPR_16"/>
    <property type="match status" value="1"/>
</dbReference>
<feature type="repeat" description="TPR" evidence="1">
    <location>
        <begin position="214"/>
        <end position="247"/>
    </location>
</feature>
<feature type="repeat" description="TPR" evidence="1">
    <location>
        <begin position="386"/>
        <end position="419"/>
    </location>
</feature>
<sequence>MSENLFRVFRTPLLVLLVLTGLIAAAVGVTAAWPDGSPTVETIADPSAPLRAEIARARQQLDRVPDNTTGWAALGAAYVELARITADPEHYGAAQRALDRSLELKPQDNADALIGFGALANALHDFTAARDYGARALALRPTSADAHGVLIDALTQLGEADAATAAVQRMLDLRPGVPSFTRAAYDLELRGRTDDAAAALRMALTAATTADQIAFCRYHLGELAFDTGDLDRAESEYRAGLLASPDNVALRRGTARVTAARGDLEGAVEQYEALTAAAPVPEYLIEKGELLEAARRQEEAAAVFREISERFRRLEEQGVTEYIDAAHLAAEHGDPAEAVRFAELEFGRRQSVITSDVLAWSLHKAGRDAEALGYADRASALGWRNASLAYHRGMILAALGRVDQAAAALTSALEINPHFSPLHAPRARQTLAALAGR</sequence>
<dbReference type="PANTHER" id="PTHR12558">
    <property type="entry name" value="CELL DIVISION CYCLE 16,23,27"/>
    <property type="match status" value="1"/>
</dbReference>
<accession>A0ABV3FYF1</accession>
<evidence type="ECO:0000256" key="1">
    <source>
        <dbReference type="PROSITE-ProRule" id="PRU00339"/>
    </source>
</evidence>
<dbReference type="SUPFAM" id="SSF48452">
    <property type="entry name" value="TPR-like"/>
    <property type="match status" value="1"/>
</dbReference>
<dbReference type="Pfam" id="PF13181">
    <property type="entry name" value="TPR_8"/>
    <property type="match status" value="1"/>
</dbReference>
<dbReference type="SMART" id="SM00028">
    <property type="entry name" value="TPR"/>
    <property type="match status" value="6"/>
</dbReference>
<dbReference type="Gene3D" id="1.25.40.10">
    <property type="entry name" value="Tetratricopeptide repeat domain"/>
    <property type="match status" value="3"/>
</dbReference>
<comment type="caution">
    <text evidence="2">The sequence shown here is derived from an EMBL/GenBank/DDBJ whole genome shotgun (WGS) entry which is preliminary data.</text>
</comment>
<proteinExistence type="predicted"/>
<dbReference type="PANTHER" id="PTHR12558:SF33">
    <property type="entry name" value="BLL7664 PROTEIN"/>
    <property type="match status" value="1"/>
</dbReference>
<organism evidence="2 3">
    <name type="scientific">Nocardia aurea</name>
    <dbReference type="NCBI Taxonomy" id="2144174"/>
    <lineage>
        <taxon>Bacteria</taxon>
        <taxon>Bacillati</taxon>
        <taxon>Actinomycetota</taxon>
        <taxon>Actinomycetes</taxon>
        <taxon>Mycobacteriales</taxon>
        <taxon>Nocardiaceae</taxon>
        <taxon>Nocardia</taxon>
    </lineage>
</organism>
<feature type="repeat" description="TPR" evidence="1">
    <location>
        <begin position="75"/>
        <end position="108"/>
    </location>
</feature>